<comment type="caution">
    <text evidence="3">The sequence shown here is derived from an EMBL/GenBank/DDBJ whole genome shotgun (WGS) entry which is preliminary data.</text>
</comment>
<feature type="transmembrane region" description="Helical" evidence="1">
    <location>
        <begin position="390"/>
        <end position="409"/>
    </location>
</feature>
<dbReference type="Pfam" id="PF13785">
    <property type="entry name" value="DUF4178"/>
    <property type="match status" value="1"/>
</dbReference>
<evidence type="ECO:0000256" key="1">
    <source>
        <dbReference type="SAM" id="Phobius"/>
    </source>
</evidence>
<dbReference type="EMBL" id="JAPDFL010000001">
    <property type="protein sequence ID" value="MCW1933753.1"/>
    <property type="molecule type" value="Genomic_DNA"/>
</dbReference>
<organism evidence="3 4">
    <name type="scientific">Pararhodobacter zhoushanensis</name>
    <dbReference type="NCBI Taxonomy" id="2479545"/>
    <lineage>
        <taxon>Bacteria</taxon>
        <taxon>Pseudomonadati</taxon>
        <taxon>Pseudomonadota</taxon>
        <taxon>Alphaproteobacteria</taxon>
        <taxon>Rhodobacterales</taxon>
        <taxon>Paracoccaceae</taxon>
        <taxon>Pararhodobacter</taxon>
    </lineage>
</organism>
<feature type="domain" description="DUF4178" evidence="2">
    <location>
        <begin position="63"/>
        <end position="205"/>
    </location>
</feature>
<dbReference type="InterPro" id="IPR025235">
    <property type="entry name" value="DUF4178"/>
</dbReference>
<keyword evidence="4" id="KW-1185">Reference proteome</keyword>
<feature type="transmembrane region" description="Helical" evidence="1">
    <location>
        <begin position="241"/>
        <end position="263"/>
    </location>
</feature>
<dbReference type="Proteomes" id="UP001208938">
    <property type="component" value="Unassembled WGS sequence"/>
</dbReference>
<reference evidence="3 4" key="1">
    <citation type="submission" date="2022-10" db="EMBL/GenBank/DDBJ databases">
        <title>Pararhodobacter sp. nov., isolated from marine algae.</title>
        <authorList>
            <person name="Choi B.J."/>
            <person name="Kim J.M."/>
            <person name="Lee J.K."/>
            <person name="Choi D.G."/>
            <person name="Jeon C.O."/>
        </authorList>
    </citation>
    <scope>NUCLEOTIDE SEQUENCE [LARGE SCALE GENOMIC DNA]</scope>
    <source>
        <strain evidence="3 4">ZQ420</strain>
    </source>
</reference>
<name>A0ABT3H1W2_9RHOB</name>
<keyword evidence="1" id="KW-0472">Membrane</keyword>
<evidence type="ECO:0000259" key="2">
    <source>
        <dbReference type="Pfam" id="PF13785"/>
    </source>
</evidence>
<gene>
    <name evidence="3" type="ORF">OKW52_16190</name>
</gene>
<evidence type="ECO:0000313" key="4">
    <source>
        <dbReference type="Proteomes" id="UP001208938"/>
    </source>
</evidence>
<proteinExistence type="predicted"/>
<dbReference type="RefSeq" id="WP_264506629.1">
    <property type="nucleotide sequence ID" value="NZ_JAPDFL010000001.1"/>
</dbReference>
<sequence length="428" mass="47209">MRAGGQREAVRCVTCGAGLNVLGGGRVTTHICPNCGSVLDALESYRLIKIYTDMPRARSPLELGQEGEVDGIRYQIIGILGMRERYQGRVWEWVDHLIYSPTHGYAWLTLEDGNLIFTRRWRSGVSPDFITPVTVESAETRPYCDADGEIFDYYETSTEEIVSIEGEFTWRPHPGDKATVVSLLGPERMLTYVATATEREVEMSRYPDQAALWASFGVAKPPVASSSHPLTPIPVSRDEPFIMYGACTTAALCIGLALFGLIARGGLVYARSETLPASVTVTLAEPDRLAVIHLQSRLRPNSWAWYDIELEDPDGVPLFGAGREIGYYFGRDNDGSWVENNTRTSVYFRPEVAGDYTLEIDVPEAGQGEQSGGPAPETVSIEIREGLTSIVPAVVVGLIFAIIAGLLFARRSLRRAKRFSGSDWTEED</sequence>
<keyword evidence="1" id="KW-1133">Transmembrane helix</keyword>
<protein>
    <submittedName>
        <fullName evidence="3">DUF4178 domain-containing protein</fullName>
    </submittedName>
</protein>
<evidence type="ECO:0000313" key="3">
    <source>
        <dbReference type="EMBL" id="MCW1933753.1"/>
    </source>
</evidence>
<keyword evidence="1" id="KW-0812">Transmembrane</keyword>
<accession>A0ABT3H1W2</accession>